<organism evidence="2 3">
    <name type="scientific">Aulographum hederae CBS 113979</name>
    <dbReference type="NCBI Taxonomy" id="1176131"/>
    <lineage>
        <taxon>Eukaryota</taxon>
        <taxon>Fungi</taxon>
        <taxon>Dikarya</taxon>
        <taxon>Ascomycota</taxon>
        <taxon>Pezizomycotina</taxon>
        <taxon>Dothideomycetes</taxon>
        <taxon>Pleosporomycetidae</taxon>
        <taxon>Aulographales</taxon>
        <taxon>Aulographaceae</taxon>
    </lineage>
</organism>
<evidence type="ECO:0000256" key="1">
    <source>
        <dbReference type="SAM" id="MobiDB-lite"/>
    </source>
</evidence>
<evidence type="ECO:0000313" key="2">
    <source>
        <dbReference type="EMBL" id="KAF1992093.1"/>
    </source>
</evidence>
<name>A0A6G1HFY5_9PEZI</name>
<sequence>MNCWEWAVGGNGIYVLITSQSPLCQVLSAPSHFHLHLHFEDETDRPACGFLRFKSTDILSANLIPVLFFALLLFPRGVPSSVPTPNAKAQRCRISSPDIEENFSFREGISFLKTSPPTTTPKANLLYCSSSCSRMSPSSTNPYYFNHRAEAGHLYPLSTPSEYMRAGDLPTTRTHRLDSSTASFSSSSSTYIEDLGYEIYSSVDADIGTVRLSQGYMSSVYPHPHFHPSRYGPHSFSLAHLRRHPQFRFQRRRHSHSAVYSPEEGSAHRYRGSRGESVSRALRRGRTLSARLGNEIGGGAGEVWGGVREVVRKGSGGVKKFFVERKDSVMGVFGGGKGGRKEEGRFREVADAGDVFRDVRWQG</sequence>
<dbReference type="AlphaFoldDB" id="A0A6G1HFY5"/>
<dbReference type="Proteomes" id="UP000800041">
    <property type="component" value="Unassembled WGS sequence"/>
</dbReference>
<accession>A0A6G1HFY5</accession>
<reference evidence="2" key="1">
    <citation type="journal article" date="2020" name="Stud. Mycol.">
        <title>101 Dothideomycetes genomes: a test case for predicting lifestyles and emergence of pathogens.</title>
        <authorList>
            <person name="Haridas S."/>
            <person name="Albert R."/>
            <person name="Binder M."/>
            <person name="Bloem J."/>
            <person name="Labutti K."/>
            <person name="Salamov A."/>
            <person name="Andreopoulos B."/>
            <person name="Baker S."/>
            <person name="Barry K."/>
            <person name="Bills G."/>
            <person name="Bluhm B."/>
            <person name="Cannon C."/>
            <person name="Castanera R."/>
            <person name="Culley D."/>
            <person name="Daum C."/>
            <person name="Ezra D."/>
            <person name="Gonzalez J."/>
            <person name="Henrissat B."/>
            <person name="Kuo A."/>
            <person name="Liang C."/>
            <person name="Lipzen A."/>
            <person name="Lutzoni F."/>
            <person name="Magnuson J."/>
            <person name="Mondo S."/>
            <person name="Nolan M."/>
            <person name="Ohm R."/>
            <person name="Pangilinan J."/>
            <person name="Park H.-J."/>
            <person name="Ramirez L."/>
            <person name="Alfaro M."/>
            <person name="Sun H."/>
            <person name="Tritt A."/>
            <person name="Yoshinaga Y."/>
            <person name="Zwiers L.-H."/>
            <person name="Turgeon B."/>
            <person name="Goodwin S."/>
            <person name="Spatafora J."/>
            <person name="Crous P."/>
            <person name="Grigoriev I."/>
        </authorList>
    </citation>
    <scope>NUCLEOTIDE SEQUENCE</scope>
    <source>
        <strain evidence="2">CBS 113979</strain>
    </source>
</reference>
<gene>
    <name evidence="2" type="ORF">K402DRAFT_78672</name>
</gene>
<dbReference type="EMBL" id="ML977138">
    <property type="protein sequence ID" value="KAF1992093.1"/>
    <property type="molecule type" value="Genomic_DNA"/>
</dbReference>
<evidence type="ECO:0000313" key="3">
    <source>
        <dbReference type="Proteomes" id="UP000800041"/>
    </source>
</evidence>
<proteinExistence type="predicted"/>
<keyword evidence="3" id="KW-1185">Reference proteome</keyword>
<feature type="region of interest" description="Disordered" evidence="1">
    <location>
        <begin position="251"/>
        <end position="276"/>
    </location>
</feature>
<protein>
    <submittedName>
        <fullName evidence="2">Uncharacterized protein</fullName>
    </submittedName>
</protein>